<name>C4XM63_SOLM1</name>
<dbReference type="STRING" id="573370.DMR_37000"/>
<dbReference type="EMBL" id="AP010904">
    <property type="protein sequence ID" value="BAH77191.1"/>
    <property type="molecule type" value="Genomic_DNA"/>
</dbReference>
<accession>C4XM63</accession>
<gene>
    <name evidence="1" type="ordered locus">DMR_37000</name>
</gene>
<dbReference type="KEGG" id="dma:DMR_37000"/>
<proteinExistence type="predicted"/>
<protein>
    <submittedName>
        <fullName evidence="1">Uncharacterized protein</fullName>
    </submittedName>
</protein>
<organism evidence="1 2">
    <name type="scientific">Solidesulfovibrio magneticus (strain ATCC 700980 / DSM 13731 / RS-1)</name>
    <name type="common">Desulfovibrio magneticus</name>
    <dbReference type="NCBI Taxonomy" id="573370"/>
    <lineage>
        <taxon>Bacteria</taxon>
        <taxon>Pseudomonadati</taxon>
        <taxon>Thermodesulfobacteriota</taxon>
        <taxon>Desulfovibrionia</taxon>
        <taxon>Desulfovibrionales</taxon>
        <taxon>Desulfovibrionaceae</taxon>
        <taxon>Solidesulfovibrio</taxon>
    </lineage>
</organism>
<evidence type="ECO:0000313" key="2">
    <source>
        <dbReference type="Proteomes" id="UP000009071"/>
    </source>
</evidence>
<keyword evidence="2" id="KW-1185">Reference proteome</keyword>
<dbReference type="HOGENOM" id="CLU_2522165_0_0_7"/>
<dbReference type="AlphaFoldDB" id="C4XM63"/>
<dbReference type="Proteomes" id="UP000009071">
    <property type="component" value="Chromosome"/>
</dbReference>
<evidence type="ECO:0000313" key="1">
    <source>
        <dbReference type="EMBL" id="BAH77191.1"/>
    </source>
</evidence>
<reference evidence="1 2" key="1">
    <citation type="journal article" date="2009" name="Genome Res.">
        <title>Whole genome sequence of Desulfovibrio magneticus strain RS-1 revealed common gene clusters in magnetotactic bacteria.</title>
        <authorList>
            <person name="Nakazawa H."/>
            <person name="Arakaki A."/>
            <person name="Narita-Yamada S."/>
            <person name="Yashiro I."/>
            <person name="Jinno K."/>
            <person name="Aoki N."/>
            <person name="Tsuruyama A."/>
            <person name="Okamura Y."/>
            <person name="Tanikawa S."/>
            <person name="Fujita N."/>
            <person name="Takeyama H."/>
            <person name="Matsunaga T."/>
        </authorList>
    </citation>
    <scope>NUCLEOTIDE SEQUENCE [LARGE SCALE GENOMIC DNA]</scope>
    <source>
        <strain evidence="2">ATCC 700980 / DSM 13731 / RS-1</strain>
    </source>
</reference>
<sequence>MKWRQPTFDYSTVILKANSHKTLNTYTYSKFHKNTFGTLRYKTEYYFKYHTKKPKPSNRLHGQHRLTSINCLGRDKYRLFSLTI</sequence>